<protein>
    <recommendedName>
        <fullName evidence="3">HpcH/HpaI aldolase/citrate lyase domain-containing protein</fullName>
    </recommendedName>
</protein>
<proteinExistence type="predicted"/>
<sequence length="274" mass="28569">MAPVLAGLVDDAGLFPPTALPMDAALARHRRDLAAAHPMLTHRFLCPASRWDELAGRLRPGEERLRVGVILDGVLPPLESDRHVVELVEVPLGMGGRAAVAAVLQRTADVPVPVFVEPVRGPDQVAAIGQIAEWRERDAAAPRGAKVRCGGLRAGAFPAGTELAAFVTACAGLGVPFKATAGLHRALPYVDAATGFRHHGFLNLVLATARAVQGEGPEEVAKCFAEGADVPAALAALPADVAERTRALLVSYGSCSTDEPVEQVARYGLAKGAL</sequence>
<name>A0ABS7G0C9_9ACTN</name>
<evidence type="ECO:0000313" key="1">
    <source>
        <dbReference type="EMBL" id="MBW8485845.1"/>
    </source>
</evidence>
<comment type="caution">
    <text evidence="1">The sequence shown here is derived from an EMBL/GenBank/DDBJ whole genome shotgun (WGS) entry which is preliminary data.</text>
</comment>
<reference evidence="1 2" key="1">
    <citation type="submission" date="2021-07" db="EMBL/GenBank/DDBJ databases">
        <title>Actinomadura sp. PM05-2 isolated from lichen.</title>
        <authorList>
            <person name="Somphong A."/>
            <person name="Phongsopitanun W."/>
            <person name="Tanasupawat S."/>
            <person name="Peongsungnone V."/>
        </authorList>
    </citation>
    <scope>NUCLEOTIDE SEQUENCE [LARGE SCALE GENOMIC DNA]</scope>
    <source>
        <strain evidence="1 2">PM05-2</strain>
    </source>
</reference>
<evidence type="ECO:0000313" key="2">
    <source>
        <dbReference type="Proteomes" id="UP000774570"/>
    </source>
</evidence>
<dbReference type="Proteomes" id="UP000774570">
    <property type="component" value="Unassembled WGS sequence"/>
</dbReference>
<evidence type="ECO:0008006" key="3">
    <source>
        <dbReference type="Google" id="ProtNLM"/>
    </source>
</evidence>
<accession>A0ABS7G0C9</accession>
<keyword evidence="2" id="KW-1185">Reference proteome</keyword>
<organism evidence="1 2">
    <name type="scientific">Actinomadura parmotrematis</name>
    <dbReference type="NCBI Taxonomy" id="2864039"/>
    <lineage>
        <taxon>Bacteria</taxon>
        <taxon>Bacillati</taxon>
        <taxon>Actinomycetota</taxon>
        <taxon>Actinomycetes</taxon>
        <taxon>Streptosporangiales</taxon>
        <taxon>Thermomonosporaceae</taxon>
        <taxon>Actinomadura</taxon>
    </lineage>
</organism>
<gene>
    <name evidence="1" type="ORF">K1Y72_25935</name>
</gene>
<dbReference type="EMBL" id="JAIBOA010000019">
    <property type="protein sequence ID" value="MBW8485845.1"/>
    <property type="molecule type" value="Genomic_DNA"/>
</dbReference>